<feature type="binding site" evidence="9">
    <location>
        <position position="325"/>
    </location>
    <ligand>
        <name>Zn(2+)</name>
        <dbReference type="ChEBI" id="CHEBI:29105"/>
        <label>2</label>
    </ligand>
</feature>
<comment type="similarity">
    <text evidence="9">Belongs to the peptidase M20A family. LysK subfamily.</text>
</comment>
<evidence type="ECO:0000259" key="10">
    <source>
        <dbReference type="Pfam" id="PF07687"/>
    </source>
</evidence>
<dbReference type="InterPro" id="IPR002933">
    <property type="entry name" value="Peptidase_M20"/>
</dbReference>
<feature type="binding site" evidence="9">
    <location>
        <position position="90"/>
    </location>
    <ligand>
        <name>Zn(2+)</name>
        <dbReference type="ChEBI" id="CHEBI:29105"/>
        <label>2</label>
    </ligand>
</feature>
<keyword evidence="5 9" id="KW-0378">Hydrolase</keyword>
<keyword evidence="12" id="KW-1185">Reference proteome</keyword>
<dbReference type="OrthoDB" id="133929at2157"/>
<accession>A0A830GUG7</accession>
<evidence type="ECO:0000256" key="4">
    <source>
        <dbReference type="ARBA" id="ARBA00022723"/>
    </source>
</evidence>
<dbReference type="InterPro" id="IPR036264">
    <property type="entry name" value="Bact_exopeptidase_dim_dom"/>
</dbReference>
<evidence type="ECO:0000256" key="5">
    <source>
        <dbReference type="ARBA" id="ARBA00022801"/>
    </source>
</evidence>
<keyword evidence="4 9" id="KW-0479">Metal-binding</keyword>
<feature type="active site" evidence="9">
    <location>
        <position position="68"/>
    </location>
</feature>
<organism evidence="11 12">
    <name type="scientific">Thermocladium modestius</name>
    <dbReference type="NCBI Taxonomy" id="62609"/>
    <lineage>
        <taxon>Archaea</taxon>
        <taxon>Thermoproteota</taxon>
        <taxon>Thermoprotei</taxon>
        <taxon>Thermoproteales</taxon>
        <taxon>Thermoproteaceae</taxon>
        <taxon>Thermocladium</taxon>
    </lineage>
</organism>
<dbReference type="EC" id="3.5.1.132" evidence="9"/>
<comment type="catalytic activity">
    <reaction evidence="9">
        <text>[amino-group carrier protein]-C-terminal-gamma-(L-ornithyl)-L-glutamate + H2O = [amino-group carrier protein]-C-terminal-L-glutamate + L-ornithine</text>
        <dbReference type="Rhea" id="RHEA:52676"/>
        <dbReference type="Rhea" id="RHEA-COMP:9693"/>
        <dbReference type="Rhea" id="RHEA-COMP:13328"/>
        <dbReference type="ChEBI" id="CHEBI:15377"/>
        <dbReference type="ChEBI" id="CHEBI:46911"/>
        <dbReference type="ChEBI" id="CHEBI:78525"/>
        <dbReference type="ChEBI" id="CHEBI:136763"/>
        <dbReference type="EC" id="3.5.1.132"/>
    </reaction>
</comment>
<feature type="domain" description="Peptidase M20 dimerisation" evidence="10">
    <location>
        <begin position="158"/>
        <end position="248"/>
    </location>
</feature>
<evidence type="ECO:0000256" key="6">
    <source>
        <dbReference type="ARBA" id="ARBA00022833"/>
    </source>
</evidence>
<dbReference type="RefSeq" id="WP_188596388.1">
    <property type="nucleotide sequence ID" value="NZ_BMNL01000002.1"/>
</dbReference>
<comment type="cofactor">
    <cofactor evidence="9">
        <name>Zn(2+)</name>
        <dbReference type="ChEBI" id="CHEBI:29105"/>
    </cofactor>
    <cofactor evidence="9">
        <name>Co(2+)</name>
        <dbReference type="ChEBI" id="CHEBI:48828"/>
    </cofactor>
    <text evidence="9">Binds 2 Zn(2+) or Co(2+) ions per subunit.</text>
</comment>
<dbReference type="GO" id="GO:0042450">
    <property type="term" value="P:L-arginine biosynthetic process via ornithine"/>
    <property type="evidence" value="ECO:0007669"/>
    <property type="project" value="UniProtKB-UniRule"/>
</dbReference>
<keyword evidence="6 9" id="KW-0862">Zinc</keyword>
<comment type="caution">
    <text evidence="11">The sequence shown here is derived from an EMBL/GenBank/DDBJ whole genome shotgun (WGS) entry which is preliminary data.</text>
</comment>
<reference evidence="11" key="1">
    <citation type="journal article" date="2014" name="Int. J. Syst. Evol. Microbiol.">
        <title>Complete genome sequence of Corynebacterium casei LMG S-19264T (=DSM 44701T), isolated from a smear-ripened cheese.</title>
        <authorList>
            <consortium name="US DOE Joint Genome Institute (JGI-PGF)"/>
            <person name="Walter F."/>
            <person name="Albersmeier A."/>
            <person name="Kalinowski J."/>
            <person name="Ruckert C."/>
        </authorList>
    </citation>
    <scope>NUCLEOTIDE SEQUENCE</scope>
    <source>
        <strain evidence="11">JCM 10088</strain>
    </source>
</reference>
<dbReference type="Gene3D" id="3.40.630.10">
    <property type="entry name" value="Zn peptidases"/>
    <property type="match status" value="1"/>
</dbReference>
<evidence type="ECO:0000256" key="9">
    <source>
        <dbReference type="HAMAP-Rule" id="MF_01120"/>
    </source>
</evidence>
<dbReference type="SUPFAM" id="SSF55031">
    <property type="entry name" value="Bacterial exopeptidase dimerisation domain"/>
    <property type="match status" value="1"/>
</dbReference>
<evidence type="ECO:0000256" key="2">
    <source>
        <dbReference type="ARBA" id="ARBA00022571"/>
    </source>
</evidence>
<dbReference type="GO" id="GO:0016811">
    <property type="term" value="F:hydrolase activity, acting on carbon-nitrogen (but not peptide) bonds, in linear amides"/>
    <property type="evidence" value="ECO:0007669"/>
    <property type="project" value="UniProtKB-UniRule"/>
</dbReference>
<name>A0A830GUG7_9CREN</name>
<keyword evidence="3 9" id="KW-0028">Amino-acid biosynthesis</keyword>
<evidence type="ECO:0000256" key="1">
    <source>
        <dbReference type="ARBA" id="ARBA00022490"/>
    </source>
</evidence>
<evidence type="ECO:0000313" key="11">
    <source>
        <dbReference type="EMBL" id="GGP20892.1"/>
    </source>
</evidence>
<comment type="subcellular location">
    <subcellularLocation>
        <location evidence="9">Cytoplasm</location>
    </subcellularLocation>
</comment>
<protein>
    <recommendedName>
        <fullName evidence="9">Putative [LysW]-lysine/[LysW]-ornithine hydrolase</fullName>
        <ecNumber evidence="9">3.5.1.130</ecNumber>
        <ecNumber evidence="9">3.5.1.132</ecNumber>
    </recommendedName>
</protein>
<keyword evidence="1 9" id="KW-0963">Cytoplasm</keyword>
<dbReference type="GO" id="GO:0019878">
    <property type="term" value="P:lysine biosynthetic process via aminoadipic acid"/>
    <property type="evidence" value="ECO:0007669"/>
    <property type="project" value="UniProtKB-UniRule"/>
</dbReference>
<sequence>MMGEDRKVAALREAVEIYSPTGREDEMAKYLLELLSGMGEAPFIDGAGNVVAIKGSGPPILWLHAHMDTVPGFMDVALDGDRLIGRGASDDKAPLMAMAFAFLESHVERGTLVLAAVVQEEGESLGTSFLVSSESAPRPSFIIVGEPTGIDRVVTKYRGSVRLRIAVETRGGHASNPDFASNAILIAMKAYGGVSAALGVGRRYEDYLATPTMINCGTAGNVIPSRCELVVDVRIPPGKSCKELLQALSGLEPRLGVYISAGKCVDPVEVDVANPASRAIARSIIAALGRKPVPARKWGTSDMNELYALTANMVAYGPGDGSLSHSGVEYVSIRDYLASIRVYRRAVEELLS</sequence>
<dbReference type="Pfam" id="PF01546">
    <property type="entry name" value="Peptidase_M20"/>
    <property type="match status" value="1"/>
</dbReference>
<dbReference type="Proteomes" id="UP000610960">
    <property type="component" value="Unassembled WGS sequence"/>
</dbReference>
<comment type="function">
    <text evidence="9">Catalyzes the release of L-lysine from [LysW]-gamma-L-lysine and the release of L-ornithine from [LysW]-L-ornithine.</text>
</comment>
<dbReference type="EMBL" id="BMNL01000002">
    <property type="protein sequence ID" value="GGP20892.1"/>
    <property type="molecule type" value="Genomic_DNA"/>
</dbReference>
<dbReference type="PANTHER" id="PTHR43808">
    <property type="entry name" value="ACETYLORNITHINE DEACETYLASE"/>
    <property type="match status" value="1"/>
</dbReference>
<feature type="binding site" evidence="9">
    <location>
        <position position="146"/>
    </location>
    <ligand>
        <name>Zn(2+)</name>
        <dbReference type="ChEBI" id="CHEBI:29105"/>
        <label>1</label>
    </ligand>
</feature>
<dbReference type="Pfam" id="PF07687">
    <property type="entry name" value="M20_dimer"/>
    <property type="match status" value="1"/>
</dbReference>
<keyword evidence="2 9" id="KW-0055">Arginine biosynthesis</keyword>
<dbReference type="Gene3D" id="3.30.70.360">
    <property type="match status" value="1"/>
</dbReference>
<feature type="binding site" evidence="9">
    <location>
        <position position="66"/>
    </location>
    <ligand>
        <name>Zn(2+)</name>
        <dbReference type="ChEBI" id="CHEBI:29105"/>
        <label>1</label>
    </ligand>
</feature>
<dbReference type="PANTHER" id="PTHR43808:SF28">
    <property type="entry name" value="[LYSW]-LYSINE_[LYSW]-ORNITHINE HYDROLASE"/>
    <property type="match status" value="1"/>
</dbReference>
<gene>
    <name evidence="9" type="primary">lysK</name>
    <name evidence="11" type="ORF">GCM10007981_10800</name>
</gene>
<reference evidence="11" key="2">
    <citation type="submission" date="2020-09" db="EMBL/GenBank/DDBJ databases">
        <authorList>
            <person name="Sun Q."/>
            <person name="Ohkuma M."/>
        </authorList>
    </citation>
    <scope>NUCLEOTIDE SEQUENCE</scope>
    <source>
        <strain evidence="11">JCM 10088</strain>
    </source>
</reference>
<feature type="binding site" evidence="9">
    <location>
        <position position="121"/>
    </location>
    <ligand>
        <name>Zn(2+)</name>
        <dbReference type="ChEBI" id="CHEBI:29105"/>
        <label>2</label>
    </ligand>
</feature>
<dbReference type="InterPro" id="IPR010175">
    <property type="entry name" value="LysK"/>
</dbReference>
<keyword evidence="8 9" id="KW-0170">Cobalt</keyword>
<feature type="binding site" evidence="9">
    <location>
        <position position="90"/>
    </location>
    <ligand>
        <name>Zn(2+)</name>
        <dbReference type="ChEBI" id="CHEBI:29105"/>
        <label>1</label>
    </ligand>
</feature>
<dbReference type="SUPFAM" id="SSF53187">
    <property type="entry name" value="Zn-dependent exopeptidases"/>
    <property type="match status" value="1"/>
</dbReference>
<evidence type="ECO:0000313" key="12">
    <source>
        <dbReference type="Proteomes" id="UP000610960"/>
    </source>
</evidence>
<comment type="pathway">
    <text evidence="9">Amino-acid biosynthesis; L-lysine biosynthesis via AAA pathway; L-lysine from L-alpha-aminoadipate (Thermus route): step 5/5.</text>
</comment>
<comment type="catalytic activity">
    <reaction evidence="9">
        <text>[amino-group carrier protein]-C-terminal-gamma-(L-lysyl)-L-glutamate + H2O = [amino-group carrier protein]-C-terminal-L-glutamate + L-lysine</text>
        <dbReference type="Rhea" id="RHEA:48684"/>
        <dbReference type="Rhea" id="RHEA-COMP:9693"/>
        <dbReference type="Rhea" id="RHEA-COMP:9715"/>
        <dbReference type="ChEBI" id="CHEBI:15377"/>
        <dbReference type="ChEBI" id="CHEBI:32551"/>
        <dbReference type="ChEBI" id="CHEBI:78525"/>
        <dbReference type="ChEBI" id="CHEBI:78526"/>
        <dbReference type="EC" id="3.5.1.130"/>
    </reaction>
</comment>
<keyword evidence="7 9" id="KW-0457">Lysine biosynthesis</keyword>
<dbReference type="HAMAP" id="MF_01120">
    <property type="entry name" value="LysK"/>
    <property type="match status" value="1"/>
</dbReference>
<evidence type="ECO:0000256" key="8">
    <source>
        <dbReference type="ARBA" id="ARBA00023285"/>
    </source>
</evidence>
<dbReference type="GO" id="GO:0050897">
    <property type="term" value="F:cobalt ion binding"/>
    <property type="evidence" value="ECO:0007669"/>
    <property type="project" value="UniProtKB-UniRule"/>
</dbReference>
<dbReference type="UniPathway" id="UPA00068"/>
<dbReference type="AlphaFoldDB" id="A0A830GUG7"/>
<evidence type="ECO:0000256" key="7">
    <source>
        <dbReference type="ARBA" id="ARBA00023154"/>
    </source>
</evidence>
<dbReference type="UniPathway" id="UPA00033">
    <property type="reaction ID" value="UER00039"/>
</dbReference>
<dbReference type="InterPro" id="IPR011650">
    <property type="entry name" value="Peptidase_M20_dimer"/>
</dbReference>
<dbReference type="NCBIfam" id="TIGR01902">
    <property type="entry name" value="dapE-lys-deAc"/>
    <property type="match status" value="1"/>
</dbReference>
<evidence type="ECO:0000256" key="3">
    <source>
        <dbReference type="ARBA" id="ARBA00022605"/>
    </source>
</evidence>
<dbReference type="EC" id="3.5.1.130" evidence="9"/>
<dbReference type="GO" id="GO:0008270">
    <property type="term" value="F:zinc ion binding"/>
    <property type="evidence" value="ECO:0007669"/>
    <property type="project" value="UniProtKB-UniRule"/>
</dbReference>
<dbReference type="GO" id="GO:0005737">
    <property type="term" value="C:cytoplasm"/>
    <property type="evidence" value="ECO:0007669"/>
    <property type="project" value="UniProtKB-SubCell"/>
</dbReference>
<dbReference type="InterPro" id="IPR050072">
    <property type="entry name" value="Peptidase_M20A"/>
</dbReference>
<proteinExistence type="inferred from homology"/>
<comment type="pathway">
    <text evidence="9">Amino-acid biosynthesis; L-arginine biosynthesis.</text>
</comment>
<feature type="active site" description="Proton acceptor" evidence="9">
    <location>
        <position position="120"/>
    </location>
</feature>